<proteinExistence type="predicted"/>
<evidence type="ECO:0000313" key="2">
    <source>
        <dbReference type="Proteomes" id="UP000054843"/>
    </source>
</evidence>
<protein>
    <submittedName>
        <fullName evidence="1">Uncharacterized protein</fullName>
    </submittedName>
</protein>
<accession>A0A0V1M3G4</accession>
<reference evidence="1 2" key="1">
    <citation type="submission" date="2015-01" db="EMBL/GenBank/DDBJ databases">
        <title>Evolution of Trichinella species and genotypes.</title>
        <authorList>
            <person name="Korhonen P.K."/>
            <person name="Edoardo P."/>
            <person name="Giuseppe L.R."/>
            <person name="Gasser R.B."/>
        </authorList>
    </citation>
    <scope>NUCLEOTIDE SEQUENCE [LARGE SCALE GENOMIC DNA]</scope>
    <source>
        <strain evidence="1">ISS1980</strain>
    </source>
</reference>
<gene>
    <name evidence="1" type="ORF">T10_11628</name>
</gene>
<name>A0A0V1M3G4_9BILA</name>
<evidence type="ECO:0000313" key="1">
    <source>
        <dbReference type="EMBL" id="KRZ66311.1"/>
    </source>
</evidence>
<dbReference type="EMBL" id="JYDO01000250">
    <property type="protein sequence ID" value="KRZ66311.1"/>
    <property type="molecule type" value="Genomic_DNA"/>
</dbReference>
<dbReference type="Proteomes" id="UP000054843">
    <property type="component" value="Unassembled WGS sequence"/>
</dbReference>
<dbReference type="OrthoDB" id="8962596at2759"/>
<dbReference type="STRING" id="268474.A0A0V1M3G4"/>
<sequence>MLPSEQEASGKHRSTLAAILREFTDVLSTSDEDFGRTSVIRHAIHTVDARPVRCSPRRIAYHQRVQVDARWYL</sequence>
<keyword evidence="2" id="KW-1185">Reference proteome</keyword>
<comment type="caution">
    <text evidence="1">The sequence shown here is derived from an EMBL/GenBank/DDBJ whole genome shotgun (WGS) entry which is preliminary data.</text>
</comment>
<dbReference type="AlphaFoldDB" id="A0A0V1M3G4"/>
<organism evidence="1 2">
    <name type="scientific">Trichinella papuae</name>
    <dbReference type="NCBI Taxonomy" id="268474"/>
    <lineage>
        <taxon>Eukaryota</taxon>
        <taxon>Metazoa</taxon>
        <taxon>Ecdysozoa</taxon>
        <taxon>Nematoda</taxon>
        <taxon>Enoplea</taxon>
        <taxon>Dorylaimia</taxon>
        <taxon>Trichinellida</taxon>
        <taxon>Trichinellidae</taxon>
        <taxon>Trichinella</taxon>
    </lineage>
</organism>